<protein>
    <recommendedName>
        <fullName evidence="5">SpoOB alpha-helical domain-containing protein</fullName>
    </recommendedName>
</protein>
<gene>
    <name evidence="6" type="ORF">J34TS1_43290</name>
</gene>
<dbReference type="GO" id="GO:0000155">
    <property type="term" value="F:phosphorelay sensor kinase activity"/>
    <property type="evidence" value="ECO:0007669"/>
    <property type="project" value="InterPro"/>
</dbReference>
<dbReference type="InterPro" id="IPR016120">
    <property type="entry name" value="Sig_transdc_His_kin_SpoOB"/>
</dbReference>
<comment type="caution">
    <text evidence="6">The sequence shown here is derived from an EMBL/GenBank/DDBJ whole genome shotgun (WGS) entry which is preliminary data.</text>
</comment>
<evidence type="ECO:0000256" key="1">
    <source>
        <dbReference type="ARBA" id="ARBA00022553"/>
    </source>
</evidence>
<dbReference type="SUPFAM" id="SSF55890">
    <property type="entry name" value="Sporulation response regulatory protein Spo0B"/>
    <property type="match status" value="1"/>
</dbReference>
<keyword evidence="4" id="KW-1133">Transmembrane helix</keyword>
<evidence type="ECO:0000313" key="6">
    <source>
        <dbReference type="EMBL" id="GIO49564.1"/>
    </source>
</evidence>
<evidence type="ECO:0000256" key="3">
    <source>
        <dbReference type="ARBA" id="ARBA00022777"/>
    </source>
</evidence>
<feature type="transmembrane region" description="Helical" evidence="4">
    <location>
        <begin position="37"/>
        <end position="57"/>
    </location>
</feature>
<keyword evidence="4" id="KW-0472">Membrane</keyword>
<dbReference type="Proteomes" id="UP000682811">
    <property type="component" value="Unassembled WGS sequence"/>
</dbReference>
<keyword evidence="3" id="KW-0418">Kinase</keyword>
<dbReference type="Pfam" id="PF14689">
    <property type="entry name" value="SPOB_a"/>
    <property type="match status" value="1"/>
</dbReference>
<reference evidence="6 7" key="1">
    <citation type="submission" date="2021-03" db="EMBL/GenBank/DDBJ databases">
        <title>Antimicrobial resistance genes in bacteria isolated from Japanese honey, and their potential for conferring macrolide and lincosamide resistance in the American foulbrood pathogen Paenibacillus larvae.</title>
        <authorList>
            <person name="Okamoto M."/>
            <person name="Kumagai M."/>
            <person name="Kanamori H."/>
            <person name="Takamatsu D."/>
        </authorList>
    </citation>
    <scope>NUCLEOTIDE SEQUENCE [LARGE SCALE GENOMIC DNA]</scope>
    <source>
        <strain evidence="6 7">J34TS1</strain>
    </source>
</reference>
<organism evidence="6 7">
    <name type="scientific">Paenibacillus azoreducens</name>
    <dbReference type="NCBI Taxonomy" id="116718"/>
    <lineage>
        <taxon>Bacteria</taxon>
        <taxon>Bacillati</taxon>
        <taxon>Bacillota</taxon>
        <taxon>Bacilli</taxon>
        <taxon>Bacillales</taxon>
        <taxon>Paenibacillaceae</taxon>
        <taxon>Paenibacillus</taxon>
    </lineage>
</organism>
<evidence type="ECO:0000256" key="2">
    <source>
        <dbReference type="ARBA" id="ARBA00022679"/>
    </source>
</evidence>
<evidence type="ECO:0000259" key="5">
    <source>
        <dbReference type="Pfam" id="PF14689"/>
    </source>
</evidence>
<dbReference type="AlphaFoldDB" id="A0A919YF27"/>
<dbReference type="Gene3D" id="1.10.287.130">
    <property type="match status" value="1"/>
</dbReference>
<evidence type="ECO:0000313" key="7">
    <source>
        <dbReference type="Proteomes" id="UP000682811"/>
    </source>
</evidence>
<accession>A0A919YF27</accession>
<keyword evidence="2" id="KW-0808">Transferase</keyword>
<keyword evidence="4" id="KW-0812">Transmembrane</keyword>
<dbReference type="EMBL" id="BORT01000023">
    <property type="protein sequence ID" value="GIO49564.1"/>
    <property type="molecule type" value="Genomic_DNA"/>
</dbReference>
<feature type="transmembrane region" description="Helical" evidence="4">
    <location>
        <begin position="12"/>
        <end position="31"/>
    </location>
</feature>
<keyword evidence="1" id="KW-0597">Phosphoprotein</keyword>
<keyword evidence="7" id="KW-1185">Reference proteome</keyword>
<proteinExistence type="predicted"/>
<dbReference type="InterPro" id="IPR039506">
    <property type="entry name" value="SPOB_a"/>
</dbReference>
<name>A0A919YF27_9BACL</name>
<feature type="domain" description="SpoOB alpha-helical" evidence="5">
    <location>
        <begin position="75"/>
        <end position="126"/>
    </location>
</feature>
<evidence type="ECO:0000256" key="4">
    <source>
        <dbReference type="SAM" id="Phobius"/>
    </source>
</evidence>
<sequence>MIRNGERPLKSWKSILAVFVVSLGVPLYFVIQDKSLIWSIVLALWVAAVLAGGYVVISRRQEHEKQILLRSFEEAAIRTLNHHRHDWMNDLQILYGYIRLGKIDKAVECVERIKERMNQESKISKLGIPSLVFFLQSFRTNGSNLELEIAVDQDMQLDKLSPRDGADLATVIMQTIRAYQYSGKVSCGETRKLLLGLRQNGPEIIVCFEVEGAVGDPELLKEQIYNVVQGKKMKAEQLHPSQASFELHVPCEL</sequence>